<gene>
    <name evidence="2" type="ORF">Fcan01_04713</name>
</gene>
<feature type="transmembrane region" description="Helical" evidence="1">
    <location>
        <begin position="134"/>
        <end position="154"/>
    </location>
</feature>
<keyword evidence="1" id="KW-0472">Membrane</keyword>
<dbReference type="EMBL" id="LNIX01000002">
    <property type="protein sequence ID" value="OXA59233.1"/>
    <property type="molecule type" value="Genomic_DNA"/>
</dbReference>
<sequence length="310" mass="35446">MENWKAVMMLYFLMTFAIAIFCMIYFNFVGEKAVYLLNSLIQLEMDLNTILPTTLVCAGYVHRYFVYIGILAILTEIGVPLTLSFMALVRPCMPPLASSMLNCNSWHADSDIGILCRIVVAILEAYTWKVNLGIIAEGMFVVLLYPGEVALLLINTLETHLKTKGVLSVRGYRTIQLLIWLQNSVWRNGGMTICVGGIIQAESVALYILLTSVKRLTIFVIILFIIIAFDIVIVIYIVFKIMSRPYIKSRKLLHFMRHGTRWRFNAWLKRFSKSCPPLKLCNGGGKFFDRMSTILIWQSSVDLLITWLYL</sequence>
<evidence type="ECO:0000313" key="2">
    <source>
        <dbReference type="EMBL" id="OXA59233.1"/>
    </source>
</evidence>
<evidence type="ECO:0000313" key="3">
    <source>
        <dbReference type="Proteomes" id="UP000198287"/>
    </source>
</evidence>
<feature type="transmembrane region" description="Helical" evidence="1">
    <location>
        <begin position="216"/>
        <end position="239"/>
    </location>
</feature>
<comment type="caution">
    <text evidence="2">The sequence shown here is derived from an EMBL/GenBank/DDBJ whole genome shotgun (WGS) entry which is preliminary data.</text>
</comment>
<keyword evidence="1" id="KW-0812">Transmembrane</keyword>
<accession>A0A226ENL6</accession>
<proteinExistence type="predicted"/>
<keyword evidence="3" id="KW-1185">Reference proteome</keyword>
<feature type="transmembrane region" description="Helical" evidence="1">
    <location>
        <begin position="7"/>
        <end position="28"/>
    </location>
</feature>
<evidence type="ECO:0000256" key="1">
    <source>
        <dbReference type="SAM" id="Phobius"/>
    </source>
</evidence>
<keyword evidence="1" id="KW-1133">Transmembrane helix</keyword>
<dbReference type="AlphaFoldDB" id="A0A226ENL6"/>
<reference evidence="2 3" key="1">
    <citation type="submission" date="2015-12" db="EMBL/GenBank/DDBJ databases">
        <title>The genome of Folsomia candida.</title>
        <authorList>
            <person name="Faddeeva A."/>
            <person name="Derks M.F."/>
            <person name="Anvar Y."/>
            <person name="Smit S."/>
            <person name="Van Straalen N."/>
            <person name="Roelofs D."/>
        </authorList>
    </citation>
    <scope>NUCLEOTIDE SEQUENCE [LARGE SCALE GENOMIC DNA]</scope>
    <source>
        <strain evidence="2 3">VU population</strain>
        <tissue evidence="2">Whole body</tissue>
    </source>
</reference>
<protein>
    <submittedName>
        <fullName evidence="2">Uncharacterized protein</fullName>
    </submittedName>
</protein>
<feature type="transmembrane region" description="Helical" evidence="1">
    <location>
        <begin position="64"/>
        <end position="89"/>
    </location>
</feature>
<feature type="transmembrane region" description="Helical" evidence="1">
    <location>
        <begin position="190"/>
        <end position="210"/>
    </location>
</feature>
<organism evidence="2 3">
    <name type="scientific">Folsomia candida</name>
    <name type="common">Springtail</name>
    <dbReference type="NCBI Taxonomy" id="158441"/>
    <lineage>
        <taxon>Eukaryota</taxon>
        <taxon>Metazoa</taxon>
        <taxon>Ecdysozoa</taxon>
        <taxon>Arthropoda</taxon>
        <taxon>Hexapoda</taxon>
        <taxon>Collembola</taxon>
        <taxon>Entomobryomorpha</taxon>
        <taxon>Isotomoidea</taxon>
        <taxon>Isotomidae</taxon>
        <taxon>Proisotominae</taxon>
        <taxon>Folsomia</taxon>
    </lineage>
</organism>
<dbReference type="Proteomes" id="UP000198287">
    <property type="component" value="Unassembled WGS sequence"/>
</dbReference>
<name>A0A226ENL6_FOLCA</name>